<dbReference type="NCBIfam" id="NF047352">
    <property type="entry name" value="P_loop_sacsin"/>
    <property type="match status" value="1"/>
</dbReference>
<dbReference type="SUPFAM" id="SSF55874">
    <property type="entry name" value="ATPase domain of HSP90 chaperone/DNA topoisomerase II/histidine kinase"/>
    <property type="match status" value="1"/>
</dbReference>
<gene>
    <name evidence="2" type="ORF">M0R45_002872</name>
</gene>
<dbReference type="InterPro" id="IPR058210">
    <property type="entry name" value="SACS/Nov_dom"/>
</dbReference>
<protein>
    <recommendedName>
        <fullName evidence="1">Sacsin/Nov domain-containing protein</fullName>
    </recommendedName>
</protein>
<reference evidence="2 3" key="1">
    <citation type="journal article" date="2023" name="G3 (Bethesda)">
        <title>A chromosome-length genome assembly and annotation of blackberry (Rubus argutus, cv. 'Hillquist').</title>
        <authorList>
            <person name="Bruna T."/>
            <person name="Aryal R."/>
            <person name="Dudchenko O."/>
            <person name="Sargent D.J."/>
            <person name="Mead D."/>
            <person name="Buti M."/>
            <person name="Cavallini A."/>
            <person name="Hytonen T."/>
            <person name="Andres J."/>
            <person name="Pham M."/>
            <person name="Weisz D."/>
            <person name="Mascagni F."/>
            <person name="Usai G."/>
            <person name="Natali L."/>
            <person name="Bassil N."/>
            <person name="Fernandez G.E."/>
            <person name="Lomsadze A."/>
            <person name="Armour M."/>
            <person name="Olukolu B."/>
            <person name="Poorten T."/>
            <person name="Britton C."/>
            <person name="Davik J."/>
            <person name="Ashrafi H."/>
            <person name="Aiden E.L."/>
            <person name="Borodovsky M."/>
            <person name="Worthington M."/>
        </authorList>
    </citation>
    <scope>NUCLEOTIDE SEQUENCE [LARGE SCALE GENOMIC DNA]</scope>
    <source>
        <strain evidence="2">PI 553951</strain>
    </source>
</reference>
<feature type="domain" description="Sacsin/Nov" evidence="1">
    <location>
        <begin position="29"/>
        <end position="145"/>
    </location>
</feature>
<dbReference type="InterPro" id="IPR052957">
    <property type="entry name" value="Auxin_embryo_med"/>
</dbReference>
<dbReference type="Proteomes" id="UP001457282">
    <property type="component" value="Unassembled WGS sequence"/>
</dbReference>
<proteinExistence type="predicted"/>
<evidence type="ECO:0000313" key="2">
    <source>
        <dbReference type="EMBL" id="KAK9906117.1"/>
    </source>
</evidence>
<name>A0AAW1VQJ8_RUBAR</name>
<sequence>MATMTPREHIEHIRQTKFSIGGELNPLTEDLHEAVKNLAGELYAKDIHFFMELVQNAEDNEYSEGVNPSLEFVITSRDITATGAPATLLIFNNERGFSPKNIDSICSVGRSTKKGNRKRGYIGEKGIGFKSVFLITAQPHIFSNGYQIRFSEKPCVHCNVGYIVPEWVEQNPTLSDIEQIYGSTTALPTTTLILPLKPDKVEPVKKQLSVIHPEVLLFLSKIKRLYIREDKEDSRQNTVSAIEIARQTELEERKNINAESYTLHLSAEENCGNEYETECRYYMWKQKFPVRQECRVERRMEVDEWVITLAFPFGERLRRAMNSSPGVYSFLPTEMITNFPFIIQADFLLASSREAILLDNKWNQGILECVPEAFVNAFTTLVKTEKSVPASTLSSMFKFLPVQSSSCHEFNVVRGSIQAKLVEESIVPSETDKEQKFFYKPCEVGRLMPAFWSILMEAKKQEVSLINLSSHGTYVLSYSFDGEEFDDILNFLGVEPVSNHWYVKCIQGTSELVAGVTEDVYLKLLLFIADNWESKFVCTDMKNIPLIKYEDYRNTSLCSIHSIQNGQSKVSISSQSCHVSWLIDWNKEFVSVDSTVFMPKVTQEAIQLCSRKETLVKWLEEQVKISPVNVYDYAVDLLDNSLNERKLVIAFAHFLYQSSSERSLSYFEVDDLCGRMPLVNKYGNIIWNREGVIVPAYGSNWAELTDSNPWIKEHYVELSKDYMNSGYFAGKSTPEKKLVEFLIDHAGASDVPKIPAPDNVISSLSAPLTKQNAFLLLEWIHYLKSKWISIPQKFLTCIKEGSWLKVTLNGSSSFRPPSQSFLLAPSWEKVLQHGSVSVDIPLIDLSYYGEELKDYKEELATIGVMFEFGEACEFIGNHFMSLAASSTLTSGNVLSILGYIKFLRENYYPVDGLISSIKEENWLKTSLGYKSPVESVLSDSEWNVASKISDIPFIDQKFYGEDILYYKTELELLGVAVSFSEKYQLIIDNLKSPSCLTWTSEVVLLMLECMYRSDSSERLVEALKGAKCLKTNVGYMSPSECLLFHSEWGCILQVFNSLPLIDHEFYGSSIFSYRNELEKTGVVVDFEEAAKAFASCFKQYASSGSISKEHVESILLCYRTLKRTPFKLPKDIKGYIRKEKWLRTHLGDYRSPSECILYSPEWESIEPIARLPFIDDSDSCYGNNIYEYKAELKKLGVVVEFNEGVKFVASGLHIPQNASLVSPENALALLECVRVSQEKGYAFSDDSDFMEKVSQPWLKTHAGYRSPKKSLLFDSKFGLYLEQTDGPFIDEEFYGSKIKSYREELSAIGVTVEKEKGCPLIAGHLDFHDETSAFVRIYSYLSTFNWKPDNDAARRIWIPEGEWVSADKCVLYDKDGLFGLQMTVLEKHYEQKPYEQNLLLFFSSAFRVKSHPSVDDYLKLWKDWESSGSGLSHAQCCKFWSYISKHWNSETEKTLADALVKVPVNSHAQSEGILLRNKSDVFIADDLQLKDLFEQSSSEPIFIWYPQRSLPSLPRTKLLETYRKIGVCTISESVHKEESSLANDVEVESLPSKLIKKALFRLVLGFLAGPTMQMEAEKRHEAVQCLVKVTVVETTEPITVSYNLPLSSGKVLNVRGSQKIRFDRENSKIFTQKMGESGGQKSIIESATFFSQAISEIVLWKSTDHIDSLTELIKVAALLDFNEEAVDFLMKSKNLQIFLEDEEFLESVPSD</sequence>
<accession>A0AAW1VQJ8</accession>
<dbReference type="PANTHER" id="PTHR32387:SF3">
    <property type="entry name" value="ATP_DNA BINDING PROTEIN"/>
    <property type="match status" value="1"/>
</dbReference>
<dbReference type="EMBL" id="JBEDUW010000097">
    <property type="protein sequence ID" value="KAK9906117.1"/>
    <property type="molecule type" value="Genomic_DNA"/>
</dbReference>
<dbReference type="Gene3D" id="3.30.565.10">
    <property type="entry name" value="Histidine kinase-like ATPase, C-terminal domain"/>
    <property type="match status" value="1"/>
</dbReference>
<organism evidence="2 3">
    <name type="scientific">Rubus argutus</name>
    <name type="common">Southern blackberry</name>
    <dbReference type="NCBI Taxonomy" id="59490"/>
    <lineage>
        <taxon>Eukaryota</taxon>
        <taxon>Viridiplantae</taxon>
        <taxon>Streptophyta</taxon>
        <taxon>Embryophyta</taxon>
        <taxon>Tracheophyta</taxon>
        <taxon>Spermatophyta</taxon>
        <taxon>Magnoliopsida</taxon>
        <taxon>eudicotyledons</taxon>
        <taxon>Gunneridae</taxon>
        <taxon>Pentapetalae</taxon>
        <taxon>rosids</taxon>
        <taxon>fabids</taxon>
        <taxon>Rosales</taxon>
        <taxon>Rosaceae</taxon>
        <taxon>Rosoideae</taxon>
        <taxon>Rosoideae incertae sedis</taxon>
        <taxon>Rubus</taxon>
    </lineage>
</organism>
<comment type="caution">
    <text evidence="2">The sequence shown here is derived from an EMBL/GenBank/DDBJ whole genome shotgun (WGS) entry which is preliminary data.</text>
</comment>
<evidence type="ECO:0000259" key="1">
    <source>
        <dbReference type="Pfam" id="PF25794"/>
    </source>
</evidence>
<dbReference type="Pfam" id="PF25794">
    <property type="entry name" value="SACS"/>
    <property type="match status" value="1"/>
</dbReference>
<evidence type="ECO:0000313" key="3">
    <source>
        <dbReference type="Proteomes" id="UP001457282"/>
    </source>
</evidence>
<keyword evidence="3" id="KW-1185">Reference proteome</keyword>
<dbReference type="PANTHER" id="PTHR32387">
    <property type="entry name" value="WU:FJ29H11"/>
    <property type="match status" value="1"/>
</dbReference>
<dbReference type="InterPro" id="IPR036890">
    <property type="entry name" value="HATPase_C_sf"/>
</dbReference>